<accession>A0A6J5LDJ3</accession>
<dbReference type="EMBL" id="LR796249">
    <property type="protein sequence ID" value="CAB4131433.1"/>
    <property type="molecule type" value="Genomic_DNA"/>
</dbReference>
<evidence type="ECO:0000313" key="2">
    <source>
        <dbReference type="EMBL" id="CAB4135240.1"/>
    </source>
</evidence>
<organism evidence="1">
    <name type="scientific">uncultured Caudovirales phage</name>
    <dbReference type="NCBI Taxonomy" id="2100421"/>
    <lineage>
        <taxon>Viruses</taxon>
        <taxon>Duplodnaviria</taxon>
        <taxon>Heunggongvirae</taxon>
        <taxon>Uroviricota</taxon>
        <taxon>Caudoviricetes</taxon>
        <taxon>Peduoviridae</taxon>
        <taxon>Maltschvirus</taxon>
        <taxon>Maltschvirus maltsch</taxon>
    </lineage>
</organism>
<gene>
    <name evidence="1" type="ORF">UFOVP127_90</name>
    <name evidence="2" type="ORF">UFOVP276_196</name>
</gene>
<proteinExistence type="predicted"/>
<reference evidence="1" key="1">
    <citation type="submission" date="2020-04" db="EMBL/GenBank/DDBJ databases">
        <authorList>
            <person name="Chiriac C."/>
            <person name="Salcher M."/>
            <person name="Ghai R."/>
            <person name="Kavagutti S V."/>
        </authorList>
    </citation>
    <scope>NUCLEOTIDE SEQUENCE</scope>
</reference>
<name>A0A6J5LDJ3_9CAUD</name>
<dbReference type="EMBL" id="LR796294">
    <property type="protein sequence ID" value="CAB4135240.1"/>
    <property type="molecule type" value="Genomic_DNA"/>
</dbReference>
<protein>
    <submittedName>
        <fullName evidence="1">Uncharacterized protein</fullName>
    </submittedName>
</protein>
<sequence>MSLSIHRVVKNVKTGRKHAVVGINGTGGYYYDPSRTLSQFFLEETDPNAQPSAVRHIDPAEIVVSQPNDIEKLVTRMPFTSVLDRQYKCTGKRALRIWRAKNFPGFAFFFMYPDKIMFQTYLAGKGWVNKLVPDRGLDRSAVVVQ</sequence>
<evidence type="ECO:0000313" key="1">
    <source>
        <dbReference type="EMBL" id="CAB4131433.1"/>
    </source>
</evidence>